<keyword evidence="3" id="KW-1185">Reference proteome</keyword>
<dbReference type="SUPFAM" id="SSF51182">
    <property type="entry name" value="RmlC-like cupins"/>
    <property type="match status" value="1"/>
</dbReference>
<dbReference type="Proteomes" id="UP000265614">
    <property type="component" value="Unassembled WGS sequence"/>
</dbReference>
<dbReference type="GO" id="GO:0004475">
    <property type="term" value="F:mannose-1-phosphate guanylyltransferase (GTP) activity"/>
    <property type="evidence" value="ECO:0007669"/>
    <property type="project" value="TreeGrafter"/>
</dbReference>
<protein>
    <submittedName>
        <fullName evidence="2">Cupin domain-containing protein</fullName>
    </submittedName>
</protein>
<name>A0A3A3ZHR6_9ACTN</name>
<sequence length="146" mass="16444">MERATRVEEAGVSSEVVARAVSGPCREDPSGEAVVDHRPWGSFERLCHGEEVTVKIIAVDPGHRLSLQRHRLRDEYWTVLDVPLLVEVDGALTRCEPGDKVWIPRGSTHRVSNPGEVRGRFLEIAYGTFDEDDIERLADDYARDVH</sequence>
<dbReference type="Pfam" id="PF01050">
    <property type="entry name" value="MannoseP_isomer"/>
    <property type="match status" value="1"/>
</dbReference>
<dbReference type="AlphaFoldDB" id="A0A3A3ZHR6"/>
<evidence type="ECO:0000313" key="2">
    <source>
        <dbReference type="EMBL" id="RJK94836.1"/>
    </source>
</evidence>
<dbReference type="OrthoDB" id="9806359at2"/>
<dbReference type="InterPro" id="IPR014710">
    <property type="entry name" value="RmlC-like_jellyroll"/>
</dbReference>
<dbReference type="InterPro" id="IPR011051">
    <property type="entry name" value="RmlC_Cupin_sf"/>
</dbReference>
<proteinExistence type="predicted"/>
<dbReference type="Gene3D" id="2.60.120.10">
    <property type="entry name" value="Jelly Rolls"/>
    <property type="match status" value="1"/>
</dbReference>
<accession>A0A3A3ZHR6</accession>
<dbReference type="InterPro" id="IPR001538">
    <property type="entry name" value="Man6P_isomerase-2_C"/>
</dbReference>
<comment type="caution">
    <text evidence="2">The sequence shown here is derived from an EMBL/GenBank/DDBJ whole genome shotgun (WGS) entry which is preliminary data.</text>
</comment>
<evidence type="ECO:0000313" key="3">
    <source>
        <dbReference type="Proteomes" id="UP000265614"/>
    </source>
</evidence>
<dbReference type="InterPro" id="IPR051161">
    <property type="entry name" value="Mannose-6P_isomerase_type2"/>
</dbReference>
<reference evidence="2 3" key="1">
    <citation type="submission" date="2018-09" db="EMBL/GenBank/DDBJ databases">
        <title>YIM 75000 draft genome.</title>
        <authorList>
            <person name="Tang S."/>
            <person name="Feng Y."/>
        </authorList>
    </citation>
    <scope>NUCLEOTIDE SEQUENCE [LARGE SCALE GENOMIC DNA]</scope>
    <source>
        <strain evidence="2 3">YIM 75000</strain>
    </source>
</reference>
<organism evidence="2 3">
    <name type="scientific">Vallicoccus soli</name>
    <dbReference type="NCBI Taxonomy" id="2339232"/>
    <lineage>
        <taxon>Bacteria</taxon>
        <taxon>Bacillati</taxon>
        <taxon>Actinomycetota</taxon>
        <taxon>Actinomycetes</taxon>
        <taxon>Motilibacterales</taxon>
        <taxon>Vallicoccaceae</taxon>
        <taxon>Vallicoccus</taxon>
    </lineage>
</organism>
<gene>
    <name evidence="2" type="ORF">D5H78_13585</name>
</gene>
<dbReference type="GO" id="GO:0005976">
    <property type="term" value="P:polysaccharide metabolic process"/>
    <property type="evidence" value="ECO:0007669"/>
    <property type="project" value="InterPro"/>
</dbReference>
<dbReference type="EMBL" id="QZEZ01000006">
    <property type="protein sequence ID" value="RJK94836.1"/>
    <property type="molecule type" value="Genomic_DNA"/>
</dbReference>
<evidence type="ECO:0000259" key="1">
    <source>
        <dbReference type="Pfam" id="PF01050"/>
    </source>
</evidence>
<dbReference type="GO" id="GO:0009298">
    <property type="term" value="P:GDP-mannose biosynthetic process"/>
    <property type="evidence" value="ECO:0007669"/>
    <property type="project" value="TreeGrafter"/>
</dbReference>
<dbReference type="PANTHER" id="PTHR46390:SF1">
    <property type="entry name" value="MANNOSE-1-PHOSPHATE GUANYLYLTRANSFERASE"/>
    <property type="match status" value="1"/>
</dbReference>
<feature type="domain" description="Mannose-6-phosphate isomerase type II C-terminal" evidence="1">
    <location>
        <begin position="37"/>
        <end position="139"/>
    </location>
</feature>
<dbReference type="PANTHER" id="PTHR46390">
    <property type="entry name" value="MANNOSE-1-PHOSPHATE GUANYLYLTRANSFERASE"/>
    <property type="match status" value="1"/>
</dbReference>
<dbReference type="RefSeq" id="WP_119951019.1">
    <property type="nucleotide sequence ID" value="NZ_QZEZ01000006.1"/>
</dbReference>
<dbReference type="CDD" id="cd02213">
    <property type="entry name" value="cupin_PMI_typeII_C"/>
    <property type="match status" value="1"/>
</dbReference>